<dbReference type="InterPro" id="IPR007074">
    <property type="entry name" value="LicD/FKTN/FKRP_NTP_transf"/>
</dbReference>
<dbReference type="Proteomes" id="UP001153069">
    <property type="component" value="Unassembled WGS sequence"/>
</dbReference>
<feature type="compositionally biased region" description="Basic and acidic residues" evidence="1">
    <location>
        <begin position="33"/>
        <end position="49"/>
    </location>
</feature>
<evidence type="ECO:0000259" key="2">
    <source>
        <dbReference type="Pfam" id="PF04991"/>
    </source>
</evidence>
<protein>
    <submittedName>
        <fullName evidence="3">Transferase activity</fullName>
    </submittedName>
</protein>
<dbReference type="GO" id="GO:0009100">
    <property type="term" value="P:glycoprotein metabolic process"/>
    <property type="evidence" value="ECO:0007669"/>
    <property type="project" value="UniProtKB-ARBA"/>
</dbReference>
<dbReference type="InterPro" id="IPR052942">
    <property type="entry name" value="LPS_cholinephosphotransferase"/>
</dbReference>
<dbReference type="PANTHER" id="PTHR43404">
    <property type="entry name" value="LIPOPOLYSACCHARIDE CHOLINEPHOSPHOTRANSFERASE LICD"/>
    <property type="match status" value="1"/>
</dbReference>
<name>A0A9N8HDL9_9STRA</name>
<feature type="region of interest" description="Disordered" evidence="1">
    <location>
        <begin position="1"/>
        <end position="56"/>
    </location>
</feature>
<evidence type="ECO:0000313" key="3">
    <source>
        <dbReference type="EMBL" id="CAB9510371.1"/>
    </source>
</evidence>
<reference evidence="3" key="1">
    <citation type="submission" date="2020-06" db="EMBL/GenBank/DDBJ databases">
        <authorList>
            <consortium name="Plant Systems Biology data submission"/>
        </authorList>
    </citation>
    <scope>NUCLEOTIDE SEQUENCE</scope>
    <source>
        <strain evidence="3">D6</strain>
    </source>
</reference>
<feature type="region of interest" description="Disordered" evidence="1">
    <location>
        <begin position="327"/>
        <end position="346"/>
    </location>
</feature>
<keyword evidence="4" id="KW-1185">Reference proteome</keyword>
<dbReference type="Pfam" id="PF04991">
    <property type="entry name" value="LicD"/>
    <property type="match status" value="1"/>
</dbReference>
<accession>A0A9N8HDL9</accession>
<dbReference type="OrthoDB" id="161703at2759"/>
<dbReference type="PANTHER" id="PTHR43404:SF2">
    <property type="entry name" value="LIPOPOLYSACCHARIDE CHOLINEPHOSPHOTRANSFERASE LICD"/>
    <property type="match status" value="1"/>
</dbReference>
<feature type="domain" description="LicD/FKTN/FKRP nucleotidyltransferase" evidence="2">
    <location>
        <begin position="96"/>
        <end position="163"/>
    </location>
</feature>
<evidence type="ECO:0000313" key="4">
    <source>
        <dbReference type="Proteomes" id="UP001153069"/>
    </source>
</evidence>
<feature type="compositionally biased region" description="Acidic residues" evidence="1">
    <location>
        <begin position="337"/>
        <end position="346"/>
    </location>
</feature>
<keyword evidence="3" id="KW-0808">Transferase</keyword>
<proteinExistence type="predicted"/>
<dbReference type="GO" id="GO:0016740">
    <property type="term" value="F:transferase activity"/>
    <property type="evidence" value="ECO:0007669"/>
    <property type="project" value="UniProtKB-KW"/>
</dbReference>
<comment type="caution">
    <text evidence="3">The sequence shown here is derived from an EMBL/GenBank/DDBJ whole genome shotgun (WGS) entry which is preliminary data.</text>
</comment>
<dbReference type="AlphaFoldDB" id="A0A9N8HDL9"/>
<sequence length="346" mass="40237">MMNAAHATASEDLQDTTESETKNPNKNDSSGPQKKEEEGDHPKLRKEPESISETDPADALELWQKWVPMDPTLYQFLHTAQLAMLQKIHELFQQADNNIPYWICGGTLMGAIRHGGLIPHDDDVDIECYQHDLERIAQLPVDDFYSGFIPRKGTWNGHVVAKLLFWNGMLEVDVFPRPSPLPEGDRHFPSQPEVFPRSLYTFDSNNLLRVWGPNREQCGEYLDRCYGPDWRDTVCVYNHDYNWYHGAGFDPRKQVLSLTRYNAIVQRAGVLSSLLQIESTAQATVERMLEQHGSWEHVQEKYNQYKRQRVFRWNRAAAEYREMLQEQRQKEQQQLAQDEEEGVEST</sequence>
<evidence type="ECO:0000256" key="1">
    <source>
        <dbReference type="SAM" id="MobiDB-lite"/>
    </source>
</evidence>
<gene>
    <name evidence="3" type="ORF">SEMRO_434_G141950.1</name>
</gene>
<dbReference type="EMBL" id="CAICTM010000433">
    <property type="protein sequence ID" value="CAB9510371.1"/>
    <property type="molecule type" value="Genomic_DNA"/>
</dbReference>
<organism evidence="3 4">
    <name type="scientific">Seminavis robusta</name>
    <dbReference type="NCBI Taxonomy" id="568900"/>
    <lineage>
        <taxon>Eukaryota</taxon>
        <taxon>Sar</taxon>
        <taxon>Stramenopiles</taxon>
        <taxon>Ochrophyta</taxon>
        <taxon>Bacillariophyta</taxon>
        <taxon>Bacillariophyceae</taxon>
        <taxon>Bacillariophycidae</taxon>
        <taxon>Naviculales</taxon>
        <taxon>Naviculaceae</taxon>
        <taxon>Seminavis</taxon>
    </lineage>
</organism>